<dbReference type="EMBL" id="UINC01039383">
    <property type="protein sequence ID" value="SVB37786.1"/>
    <property type="molecule type" value="Genomic_DNA"/>
</dbReference>
<dbReference type="GO" id="GO:0005975">
    <property type="term" value="P:carbohydrate metabolic process"/>
    <property type="evidence" value="ECO:0007669"/>
    <property type="project" value="InterPro"/>
</dbReference>
<dbReference type="InterPro" id="IPR004879">
    <property type="entry name" value="Ssp411-like_TRX"/>
</dbReference>
<evidence type="ECO:0000313" key="2">
    <source>
        <dbReference type="EMBL" id="SVB37786.1"/>
    </source>
</evidence>
<proteinExistence type="predicted"/>
<sequence>MTLNRLHLETSPYLQQHAGNPVDWFPWGEEALASARSKDRPILLSIGYSSCHWCHVMEKESFEDPAVAAVMNQHFISIKVDREERPDLDQVYMKAVQAMTGSGGWPMTVFLTPEGVPYYGGTYFPPTPRHGIPSFIQVLQAAADAYRNRKDKILETSSHLVDALARAGTGSAPGSVGKETQERAYRALSNQYDAVHGGFGRAPKFPQPVTLEFLMRYHVQTGDPSALEMALHTLGQMATGGMRDHLAGGFHRYSVDSRWLVPHFEKMLYDNALLSRVYLQAHQITGADGHRSIVEDTLDYLLADMRTTEGAFSSARDADSEGEEGLFYLWTLEEVREVLQPDEASLFSRTYDVAAGGNFEGKSILNLP</sequence>
<dbReference type="SUPFAM" id="SSF52833">
    <property type="entry name" value="Thioredoxin-like"/>
    <property type="match status" value="1"/>
</dbReference>
<dbReference type="SUPFAM" id="SSF48208">
    <property type="entry name" value="Six-hairpin glycosidases"/>
    <property type="match status" value="1"/>
</dbReference>
<gene>
    <name evidence="2" type="ORF">METZ01_LOCUS190640</name>
</gene>
<dbReference type="InterPro" id="IPR036249">
    <property type="entry name" value="Thioredoxin-like_sf"/>
</dbReference>
<dbReference type="CDD" id="cd02955">
    <property type="entry name" value="SSP411"/>
    <property type="match status" value="1"/>
</dbReference>
<dbReference type="InterPro" id="IPR008928">
    <property type="entry name" value="6-hairpin_glycosidase_sf"/>
</dbReference>
<dbReference type="AlphaFoldDB" id="A0A382DGZ2"/>
<evidence type="ECO:0000259" key="1">
    <source>
        <dbReference type="Pfam" id="PF03190"/>
    </source>
</evidence>
<dbReference type="PANTHER" id="PTHR42899:SF1">
    <property type="entry name" value="SPERMATOGENESIS-ASSOCIATED PROTEIN 20"/>
    <property type="match status" value="1"/>
</dbReference>
<accession>A0A382DGZ2</accession>
<protein>
    <recommendedName>
        <fullName evidence="1">Spermatogenesis-associated protein 20-like TRX domain-containing protein</fullName>
    </recommendedName>
</protein>
<dbReference type="InterPro" id="IPR024705">
    <property type="entry name" value="Ssp411"/>
</dbReference>
<feature type="domain" description="Spermatogenesis-associated protein 20-like TRX" evidence="1">
    <location>
        <begin position="4"/>
        <end position="164"/>
    </location>
</feature>
<reference evidence="2" key="1">
    <citation type="submission" date="2018-05" db="EMBL/GenBank/DDBJ databases">
        <authorList>
            <person name="Lanie J.A."/>
            <person name="Ng W.-L."/>
            <person name="Kazmierczak K.M."/>
            <person name="Andrzejewski T.M."/>
            <person name="Davidsen T.M."/>
            <person name="Wayne K.J."/>
            <person name="Tettelin H."/>
            <person name="Glass J.I."/>
            <person name="Rusch D."/>
            <person name="Podicherti R."/>
            <person name="Tsui H.-C.T."/>
            <person name="Winkler M.E."/>
        </authorList>
    </citation>
    <scope>NUCLEOTIDE SEQUENCE</scope>
</reference>
<dbReference type="Pfam" id="PF03190">
    <property type="entry name" value="Thioredox_DsbH"/>
    <property type="match status" value="1"/>
</dbReference>
<feature type="non-terminal residue" evidence="2">
    <location>
        <position position="368"/>
    </location>
</feature>
<dbReference type="PANTHER" id="PTHR42899">
    <property type="entry name" value="SPERMATOGENESIS-ASSOCIATED PROTEIN 20"/>
    <property type="match status" value="1"/>
</dbReference>
<organism evidence="2">
    <name type="scientific">marine metagenome</name>
    <dbReference type="NCBI Taxonomy" id="408172"/>
    <lineage>
        <taxon>unclassified sequences</taxon>
        <taxon>metagenomes</taxon>
        <taxon>ecological metagenomes</taxon>
    </lineage>
</organism>
<name>A0A382DGZ2_9ZZZZ</name>
<dbReference type="Gene3D" id="3.40.30.10">
    <property type="entry name" value="Glutaredoxin"/>
    <property type="match status" value="1"/>
</dbReference>